<keyword evidence="3" id="KW-1185">Reference proteome</keyword>
<dbReference type="EMBL" id="BAABUJ010000011">
    <property type="protein sequence ID" value="GAA5798767.1"/>
    <property type="molecule type" value="Genomic_DNA"/>
</dbReference>
<comment type="caution">
    <text evidence="2">The sequence shown here is derived from an EMBL/GenBank/DDBJ whole genome shotgun (WGS) entry which is preliminary data.</text>
</comment>
<feature type="coiled-coil region" evidence="1">
    <location>
        <begin position="137"/>
        <end position="171"/>
    </location>
</feature>
<name>A0ABP9XVG4_9FUNG</name>
<keyword evidence="1" id="KW-0175">Coiled coil</keyword>
<organism evidence="2 3">
    <name type="scientific">Helicostylum pulchrum</name>
    <dbReference type="NCBI Taxonomy" id="562976"/>
    <lineage>
        <taxon>Eukaryota</taxon>
        <taxon>Fungi</taxon>
        <taxon>Fungi incertae sedis</taxon>
        <taxon>Mucoromycota</taxon>
        <taxon>Mucoromycotina</taxon>
        <taxon>Mucoromycetes</taxon>
        <taxon>Mucorales</taxon>
        <taxon>Mucorineae</taxon>
        <taxon>Mucoraceae</taxon>
        <taxon>Helicostylum</taxon>
    </lineage>
</organism>
<reference evidence="2 3" key="1">
    <citation type="submission" date="2024-04" db="EMBL/GenBank/DDBJ databases">
        <title>genome sequences of Mucor flavus KT1a and Helicostylum pulchrum KT1b strains isolation_sourced from the surface of a dry-aged beef.</title>
        <authorList>
            <person name="Toyotome T."/>
            <person name="Hosono M."/>
            <person name="Torimaru M."/>
            <person name="Fukuda K."/>
            <person name="Mikami N."/>
        </authorList>
    </citation>
    <scope>NUCLEOTIDE SEQUENCE [LARGE SCALE GENOMIC DNA]</scope>
    <source>
        <strain evidence="2 3">KT1b</strain>
    </source>
</reference>
<sequence>MTKHLLFSLEEPTAVGDIQKEIPDATEKEVTTVNLLIQTLKPYIPDKKNRFVIDYQLPFCLLANDILHITGYTKFTRSLFPTPRPTKLQALEINVPSLLYQMLTSEPNAFSIADFVGGAAEKEPTSYISRILNNPVVKESKKDLSDLKQAVDTLQNKINNLKEELWTLYKSDLVMNLTELKDGNKDDSITRLKATKKKRQEAYQAIQVCRSSKAALNPLLSSSTKLSYLEVGQRKLGILSYEYKEMIDAKGKS</sequence>
<proteinExistence type="predicted"/>
<evidence type="ECO:0000256" key="1">
    <source>
        <dbReference type="SAM" id="Coils"/>
    </source>
</evidence>
<accession>A0ABP9XVG4</accession>
<gene>
    <name evidence="2" type="ORF">HPULCUR_004173</name>
</gene>
<protein>
    <submittedName>
        <fullName evidence="2">Uncharacterized protein</fullName>
    </submittedName>
</protein>
<dbReference type="Proteomes" id="UP001476247">
    <property type="component" value="Unassembled WGS sequence"/>
</dbReference>
<evidence type="ECO:0000313" key="2">
    <source>
        <dbReference type="EMBL" id="GAA5798767.1"/>
    </source>
</evidence>
<evidence type="ECO:0000313" key="3">
    <source>
        <dbReference type="Proteomes" id="UP001476247"/>
    </source>
</evidence>